<evidence type="ECO:0000313" key="10">
    <source>
        <dbReference type="EMBL" id="TDR93177.1"/>
    </source>
</evidence>
<dbReference type="PANTHER" id="PTHR42961:SF2">
    <property type="entry name" value="IRON-SULFUR PROTEIN NUBPL"/>
    <property type="match status" value="1"/>
</dbReference>
<comment type="subunit">
    <text evidence="7">Homodimer.</text>
</comment>
<dbReference type="Pfam" id="PF10609">
    <property type="entry name" value="ParA"/>
    <property type="match status" value="1"/>
</dbReference>
<gene>
    <name evidence="10" type="ORF">EV668_0432</name>
</gene>
<keyword evidence="7" id="KW-0378">Hydrolase</keyword>
<dbReference type="GO" id="GO:0046872">
    <property type="term" value="F:metal ion binding"/>
    <property type="evidence" value="ECO:0007669"/>
    <property type="project" value="UniProtKB-KW"/>
</dbReference>
<evidence type="ECO:0000256" key="3">
    <source>
        <dbReference type="ARBA" id="ARBA00022840"/>
    </source>
</evidence>
<comment type="function">
    <text evidence="7">Binds and transfers iron-sulfur (Fe-S) clusters to target apoproteins. Can hydrolyze ATP.</text>
</comment>
<name>A0A4R7C8Z5_9HYPH</name>
<keyword evidence="1 7" id="KW-0479">Metal-binding</keyword>
<accession>A0A4R7C8Z5</accession>
<keyword evidence="2 7" id="KW-0547">Nucleotide-binding</keyword>
<evidence type="ECO:0000256" key="5">
    <source>
        <dbReference type="ARBA" id="ARBA00023014"/>
    </source>
</evidence>
<comment type="caution">
    <text evidence="10">The sequence shown here is derived from an EMBL/GenBank/DDBJ whole genome shotgun (WGS) entry which is preliminary data.</text>
</comment>
<comment type="similarity">
    <text evidence="6 7">Belongs to the Mrp/NBP35 ATP-binding proteins family.</text>
</comment>
<keyword evidence="5 7" id="KW-0411">Iron-sulfur</keyword>
<feature type="domain" description="MIP18 family-like" evidence="9">
    <location>
        <begin position="4"/>
        <end position="72"/>
    </location>
</feature>
<reference evidence="10 11" key="1">
    <citation type="submission" date="2019-03" db="EMBL/GenBank/DDBJ databases">
        <title>Genomic Encyclopedia of Type Strains, Phase IV (KMG-IV): sequencing the most valuable type-strain genomes for metagenomic binning, comparative biology and taxonomic classification.</title>
        <authorList>
            <person name="Goeker M."/>
        </authorList>
    </citation>
    <scope>NUCLEOTIDE SEQUENCE [LARGE SCALE GENOMIC DNA]</scope>
    <source>
        <strain evidence="10 11">DSM 25903</strain>
    </source>
</reference>
<dbReference type="Proteomes" id="UP000295122">
    <property type="component" value="Unassembled WGS sequence"/>
</dbReference>
<dbReference type="GO" id="GO:0016226">
    <property type="term" value="P:iron-sulfur cluster assembly"/>
    <property type="evidence" value="ECO:0007669"/>
    <property type="project" value="InterPro"/>
</dbReference>
<evidence type="ECO:0000256" key="8">
    <source>
        <dbReference type="SAM" id="MobiDB-lite"/>
    </source>
</evidence>
<keyword evidence="4 7" id="KW-0408">Iron</keyword>
<dbReference type="PANTHER" id="PTHR42961">
    <property type="entry name" value="IRON-SULFUR PROTEIN NUBPL"/>
    <property type="match status" value="1"/>
</dbReference>
<dbReference type="AlphaFoldDB" id="A0A4R7C8Z5"/>
<evidence type="ECO:0000256" key="7">
    <source>
        <dbReference type="HAMAP-Rule" id="MF_02040"/>
    </source>
</evidence>
<organism evidence="10 11">
    <name type="scientific">Enterovirga rhinocerotis</name>
    <dbReference type="NCBI Taxonomy" id="1339210"/>
    <lineage>
        <taxon>Bacteria</taxon>
        <taxon>Pseudomonadati</taxon>
        <taxon>Pseudomonadota</taxon>
        <taxon>Alphaproteobacteria</taxon>
        <taxon>Hyphomicrobiales</taxon>
        <taxon>Methylobacteriaceae</taxon>
        <taxon>Enterovirga</taxon>
    </lineage>
</organism>
<dbReference type="RefSeq" id="WP_133768200.1">
    <property type="nucleotide sequence ID" value="NZ_SNZR01000011.1"/>
</dbReference>
<keyword evidence="11" id="KW-1185">Reference proteome</keyword>
<dbReference type="HAMAP" id="MF_02040">
    <property type="entry name" value="Mrp_NBP35"/>
    <property type="match status" value="1"/>
</dbReference>
<evidence type="ECO:0000313" key="11">
    <source>
        <dbReference type="Proteomes" id="UP000295122"/>
    </source>
</evidence>
<dbReference type="InterPro" id="IPR044304">
    <property type="entry name" value="NUBPL-like"/>
</dbReference>
<dbReference type="GO" id="GO:0051539">
    <property type="term" value="F:4 iron, 4 sulfur cluster binding"/>
    <property type="evidence" value="ECO:0007669"/>
    <property type="project" value="TreeGrafter"/>
</dbReference>
<dbReference type="GO" id="GO:0140663">
    <property type="term" value="F:ATP-dependent FeS chaperone activity"/>
    <property type="evidence" value="ECO:0007669"/>
    <property type="project" value="InterPro"/>
</dbReference>
<feature type="region of interest" description="Disordered" evidence="8">
    <location>
        <begin position="79"/>
        <end position="100"/>
    </location>
</feature>
<keyword evidence="3 7" id="KW-0067">ATP-binding</keyword>
<evidence type="ECO:0000256" key="4">
    <source>
        <dbReference type="ARBA" id="ARBA00023004"/>
    </source>
</evidence>
<dbReference type="InterPro" id="IPR033756">
    <property type="entry name" value="YlxH/NBP35"/>
</dbReference>
<feature type="compositionally biased region" description="Pro residues" evidence="8">
    <location>
        <begin position="87"/>
        <end position="100"/>
    </location>
</feature>
<dbReference type="GO" id="GO:0016887">
    <property type="term" value="F:ATP hydrolysis activity"/>
    <property type="evidence" value="ECO:0007669"/>
    <property type="project" value="UniProtKB-UniRule"/>
</dbReference>
<feature type="binding site" evidence="7">
    <location>
        <begin position="117"/>
        <end position="124"/>
    </location>
    <ligand>
        <name>ATP</name>
        <dbReference type="ChEBI" id="CHEBI:30616"/>
    </ligand>
</feature>
<dbReference type="InterPro" id="IPR027417">
    <property type="entry name" value="P-loop_NTPase"/>
</dbReference>
<dbReference type="InterPro" id="IPR019591">
    <property type="entry name" value="Mrp/NBP35_ATP-bd"/>
</dbReference>
<proteinExistence type="inferred from homology"/>
<evidence type="ECO:0000256" key="2">
    <source>
        <dbReference type="ARBA" id="ARBA00022741"/>
    </source>
</evidence>
<dbReference type="SUPFAM" id="SSF52540">
    <property type="entry name" value="P-loop containing nucleoside triphosphate hydrolases"/>
    <property type="match status" value="1"/>
</dbReference>
<dbReference type="SUPFAM" id="SSF117916">
    <property type="entry name" value="Fe-S cluster assembly (FSCA) domain-like"/>
    <property type="match status" value="1"/>
</dbReference>
<sequence>MNSEDVLKALAGVRFGTTALPESGRLSPVVVDPSGRVTVSIGIDPAEAAAAEPVRAAAEAAIRLVPGVSAALVSLTAERAPGSAPARPAPPPAGGMPRPPRAQSIPGVKHIFAVASGKGGVGKSTTAVNLALALKARGLSVGLLDADIYGPSAPKLFGLGGQKPRVISGRILEPLDGYGVQVMSIGFLVEEETAMIWRGPMVMSAITQMLREVAWSELDALVVDMPPGTGDAQLTMAQAVPLAGAVIVSTPQDLALIDARRGVAMFRKVEVPILGIVENMASFACPACGHVSHIFGHGGARAEAEKLGVPFLGEVPLEMAIRETSDSGRPVVAVAPEGPHAASYRAIADRVWERITGGAVSRPAPRIVIE</sequence>
<evidence type="ECO:0000256" key="1">
    <source>
        <dbReference type="ARBA" id="ARBA00022723"/>
    </source>
</evidence>
<dbReference type="EMBL" id="SNZR01000011">
    <property type="protein sequence ID" value="TDR93177.1"/>
    <property type="molecule type" value="Genomic_DNA"/>
</dbReference>
<dbReference type="InterPro" id="IPR034904">
    <property type="entry name" value="FSCA_dom_sf"/>
</dbReference>
<dbReference type="CDD" id="cd02037">
    <property type="entry name" value="Mrp_NBP35"/>
    <property type="match status" value="1"/>
</dbReference>
<dbReference type="FunFam" id="3.40.50.300:FF:000418">
    <property type="entry name" value="Iron-sulfur cluster carrier protein"/>
    <property type="match status" value="1"/>
</dbReference>
<evidence type="ECO:0000256" key="6">
    <source>
        <dbReference type="ARBA" id="ARBA00024036"/>
    </source>
</evidence>
<protein>
    <recommendedName>
        <fullName evidence="7">Iron-sulfur cluster carrier protein</fullName>
    </recommendedName>
</protein>
<dbReference type="InterPro" id="IPR002744">
    <property type="entry name" value="MIP18-like"/>
</dbReference>
<dbReference type="Pfam" id="PF01883">
    <property type="entry name" value="FeS_assembly_P"/>
    <property type="match status" value="1"/>
</dbReference>
<dbReference type="OrthoDB" id="9809679at2"/>
<dbReference type="GO" id="GO:0005524">
    <property type="term" value="F:ATP binding"/>
    <property type="evidence" value="ECO:0007669"/>
    <property type="project" value="UniProtKB-UniRule"/>
</dbReference>
<dbReference type="Gene3D" id="3.40.50.300">
    <property type="entry name" value="P-loop containing nucleotide triphosphate hydrolases"/>
    <property type="match status" value="1"/>
</dbReference>
<evidence type="ECO:0000259" key="9">
    <source>
        <dbReference type="Pfam" id="PF01883"/>
    </source>
</evidence>